<comment type="caution">
    <text evidence="3">The sequence shown here is derived from an EMBL/GenBank/DDBJ whole genome shotgun (WGS) entry which is preliminary data.</text>
</comment>
<evidence type="ECO:0000313" key="3">
    <source>
        <dbReference type="EMBL" id="RYO84338.1"/>
    </source>
</evidence>
<dbReference type="GO" id="GO:0016491">
    <property type="term" value="F:oxidoreductase activity"/>
    <property type="evidence" value="ECO:0007669"/>
    <property type="project" value="UniProtKB-KW"/>
</dbReference>
<dbReference type="GO" id="GO:0005737">
    <property type="term" value="C:cytoplasm"/>
    <property type="evidence" value="ECO:0007669"/>
    <property type="project" value="TreeGrafter"/>
</dbReference>
<dbReference type="InterPro" id="IPR023210">
    <property type="entry name" value="NADP_OxRdtase_dom"/>
</dbReference>
<dbReference type="InterPro" id="IPR036812">
    <property type="entry name" value="NAD(P)_OxRdtase_dom_sf"/>
</dbReference>
<dbReference type="OrthoDB" id="37537at2759"/>
<organism evidence="3 4">
    <name type="scientific">Monosporascus ibericus</name>
    <dbReference type="NCBI Taxonomy" id="155417"/>
    <lineage>
        <taxon>Eukaryota</taxon>
        <taxon>Fungi</taxon>
        <taxon>Dikarya</taxon>
        <taxon>Ascomycota</taxon>
        <taxon>Pezizomycotina</taxon>
        <taxon>Sordariomycetes</taxon>
        <taxon>Xylariomycetidae</taxon>
        <taxon>Xylariales</taxon>
        <taxon>Xylariales incertae sedis</taxon>
        <taxon>Monosporascus</taxon>
    </lineage>
</organism>
<dbReference type="InterPro" id="IPR050791">
    <property type="entry name" value="Aldo-Keto_reductase"/>
</dbReference>
<dbReference type="Pfam" id="PF00248">
    <property type="entry name" value="Aldo_ket_red"/>
    <property type="match status" value="1"/>
</dbReference>
<dbReference type="STRING" id="155417.A0A4Q4SV59"/>
<dbReference type="PRINTS" id="PR00069">
    <property type="entry name" value="ALDKETRDTASE"/>
</dbReference>
<reference evidence="3 4" key="1">
    <citation type="submission" date="2018-06" db="EMBL/GenBank/DDBJ databases">
        <title>Complete Genomes of Monosporascus.</title>
        <authorList>
            <person name="Robinson A.J."/>
            <person name="Natvig D.O."/>
        </authorList>
    </citation>
    <scope>NUCLEOTIDE SEQUENCE [LARGE SCALE GENOMIC DNA]</scope>
    <source>
        <strain evidence="3 4">CBS 110550</strain>
    </source>
</reference>
<dbReference type="AlphaFoldDB" id="A0A4Q4SV59"/>
<proteinExistence type="predicted"/>
<dbReference type="PANTHER" id="PTHR43625:SF40">
    <property type="entry name" value="ALDO-KETO REDUCTASE YAKC [NADP(+)]"/>
    <property type="match status" value="1"/>
</dbReference>
<dbReference type="Gene3D" id="3.20.20.100">
    <property type="entry name" value="NADP-dependent oxidoreductase domain"/>
    <property type="match status" value="1"/>
</dbReference>
<keyword evidence="4" id="KW-1185">Reference proteome</keyword>
<protein>
    <recommendedName>
        <fullName evidence="2">NADP-dependent oxidoreductase domain-containing protein</fullName>
    </recommendedName>
</protein>
<dbReference type="Proteomes" id="UP000293360">
    <property type="component" value="Unassembled WGS sequence"/>
</dbReference>
<evidence type="ECO:0000259" key="2">
    <source>
        <dbReference type="Pfam" id="PF00248"/>
    </source>
</evidence>
<evidence type="ECO:0000256" key="1">
    <source>
        <dbReference type="ARBA" id="ARBA00023002"/>
    </source>
</evidence>
<keyword evidence="1" id="KW-0560">Oxidoreductase</keyword>
<dbReference type="SUPFAM" id="SSF51430">
    <property type="entry name" value="NAD(P)-linked oxidoreductase"/>
    <property type="match status" value="1"/>
</dbReference>
<dbReference type="EMBL" id="QJNU01000860">
    <property type="protein sequence ID" value="RYO84338.1"/>
    <property type="molecule type" value="Genomic_DNA"/>
</dbReference>
<gene>
    <name evidence="3" type="ORF">DL764_009348</name>
</gene>
<accession>A0A4Q4SV59</accession>
<dbReference type="InterPro" id="IPR020471">
    <property type="entry name" value="AKR"/>
</dbReference>
<name>A0A4Q4SV59_9PEZI</name>
<sequence>MPNNNVPLRRLGKNGPLVPALGLGLMGMSILYGKAPSDEERFAVLDRAVELGATNWDTSDFYGDNEELLGKWFKRTGKRDQIFLGTKFGAPTAKNKRTEPDSSGGYCKEACAESLKTLGVDHIDLYYVHRVNPNTPIEETMRAMAELKAEGKIRAIGLSEISSNTLRRACKVVQVDAVQIEYSAFERFIEGPEGTNLLATCRELGVALVAYSPLGRGLLTGGLNSKESVSGEGDWRSRFPRFIGENLDANLKLADQFKALAEKKGCTPAQLAIAWLLSQGEDIIPIPGTKRVKYLEENWGALQVRLTDAEVAEIRSFVESADIAGGRYPDHFASQLLVDTREE</sequence>
<feature type="domain" description="NADP-dependent oxidoreductase" evidence="2">
    <location>
        <begin position="21"/>
        <end position="318"/>
    </location>
</feature>
<dbReference type="PANTHER" id="PTHR43625">
    <property type="entry name" value="AFLATOXIN B1 ALDEHYDE REDUCTASE"/>
    <property type="match status" value="1"/>
</dbReference>
<evidence type="ECO:0000313" key="4">
    <source>
        <dbReference type="Proteomes" id="UP000293360"/>
    </source>
</evidence>